<comment type="caution">
    <text evidence="6">The sequence shown here is derived from an EMBL/GenBank/DDBJ whole genome shotgun (WGS) entry which is preliminary data.</text>
</comment>
<evidence type="ECO:0008006" key="8">
    <source>
        <dbReference type="Google" id="ProtNLM"/>
    </source>
</evidence>
<dbReference type="InterPro" id="IPR021627">
    <property type="entry name" value="Mediator_Med27"/>
</dbReference>
<gene>
    <name evidence="6" type="ORF">PLOB_00048051</name>
</gene>
<keyword evidence="5" id="KW-0539">Nucleus</keyword>
<evidence type="ECO:0000313" key="7">
    <source>
        <dbReference type="Proteomes" id="UP001159405"/>
    </source>
</evidence>
<dbReference type="Proteomes" id="UP001159405">
    <property type="component" value="Unassembled WGS sequence"/>
</dbReference>
<dbReference type="PANTHER" id="PTHR13130:SF4">
    <property type="entry name" value="MEDIATOR OF RNA POLYMERASE II TRANSCRIPTION SUBUNIT 27"/>
    <property type="match status" value="1"/>
</dbReference>
<evidence type="ECO:0000256" key="5">
    <source>
        <dbReference type="ARBA" id="ARBA00023242"/>
    </source>
</evidence>
<keyword evidence="3" id="KW-0805">Transcription regulation</keyword>
<evidence type="ECO:0000256" key="1">
    <source>
        <dbReference type="ARBA" id="ARBA00004123"/>
    </source>
</evidence>
<comment type="subcellular location">
    <subcellularLocation>
        <location evidence="1">Nucleus</location>
    </subcellularLocation>
</comment>
<evidence type="ECO:0000256" key="3">
    <source>
        <dbReference type="ARBA" id="ARBA00023015"/>
    </source>
</evidence>
<evidence type="ECO:0000256" key="4">
    <source>
        <dbReference type="ARBA" id="ARBA00023163"/>
    </source>
</evidence>
<name>A0ABN8N926_9CNID</name>
<organism evidence="6 7">
    <name type="scientific">Porites lobata</name>
    <dbReference type="NCBI Taxonomy" id="104759"/>
    <lineage>
        <taxon>Eukaryota</taxon>
        <taxon>Metazoa</taxon>
        <taxon>Cnidaria</taxon>
        <taxon>Anthozoa</taxon>
        <taxon>Hexacorallia</taxon>
        <taxon>Scleractinia</taxon>
        <taxon>Fungiina</taxon>
        <taxon>Poritidae</taxon>
        <taxon>Porites</taxon>
    </lineage>
</organism>
<accession>A0ABN8N926</accession>
<proteinExistence type="inferred from homology"/>
<keyword evidence="7" id="KW-1185">Reference proteome</keyword>
<dbReference type="Pfam" id="PF11571">
    <property type="entry name" value="Med27"/>
    <property type="match status" value="1"/>
</dbReference>
<dbReference type="PANTHER" id="PTHR13130">
    <property type="entry name" value="34 KDA TRANSCRIPTIONAL CO-ACTIVATOR-RELATED"/>
    <property type="match status" value="1"/>
</dbReference>
<sequence length="315" mass="35409">MADKVKNIEECISTASNLRSTVNRVFQDLASDTDVASQSTSDATDLSAAGKGAKITQTLKKNLVSVYKVLSELDKASDALACSENRSQSLGNTGLLSLDPVEDRTALYDKLLETYDWHEKLTSEAQQVLSCLKRHHPSAVQSSDGASAAKKAKVNLKSEILNALKEFKTLYPQLEFSWFTTNSWGVYVFEVVVPKTFKAIFSMPPRVTEIDRLVIRGLQENPLLEKEELWSQSRYAVFRKVTDYATSALLHYYSATDPAAQLRGVWKWLSSFQGLFSIKCTACGTHLKEEEENVLLPPCWRTYEDLSPYHYQCRP</sequence>
<evidence type="ECO:0000313" key="6">
    <source>
        <dbReference type="EMBL" id="CAH3042019.1"/>
    </source>
</evidence>
<comment type="similarity">
    <text evidence="2">Belongs to the Mediator complex subunit 27 family.</text>
</comment>
<keyword evidence="4" id="KW-0804">Transcription</keyword>
<reference evidence="6 7" key="1">
    <citation type="submission" date="2022-05" db="EMBL/GenBank/DDBJ databases">
        <authorList>
            <consortium name="Genoscope - CEA"/>
            <person name="William W."/>
        </authorList>
    </citation>
    <scope>NUCLEOTIDE SEQUENCE [LARGE SCALE GENOMIC DNA]</scope>
</reference>
<protein>
    <recommendedName>
        <fullName evidence="8">Mediator complex subunit 27</fullName>
    </recommendedName>
</protein>
<evidence type="ECO:0000256" key="2">
    <source>
        <dbReference type="ARBA" id="ARBA00008048"/>
    </source>
</evidence>
<dbReference type="EMBL" id="CALNXK010000009">
    <property type="protein sequence ID" value="CAH3042019.1"/>
    <property type="molecule type" value="Genomic_DNA"/>
</dbReference>